<name>A0A6B3L9W8_9BACT</name>
<dbReference type="RefSeq" id="WP_164362261.1">
    <property type="nucleotide sequence ID" value="NZ_CP066776.1"/>
</dbReference>
<organism evidence="1 2">
    <name type="scientific">Sulfuriroseicoccus oceanibius</name>
    <dbReference type="NCBI Taxonomy" id="2707525"/>
    <lineage>
        <taxon>Bacteria</taxon>
        <taxon>Pseudomonadati</taxon>
        <taxon>Verrucomicrobiota</taxon>
        <taxon>Verrucomicrobiia</taxon>
        <taxon>Verrucomicrobiales</taxon>
        <taxon>Verrucomicrobiaceae</taxon>
        <taxon>Sulfuriroseicoccus</taxon>
    </lineage>
</organism>
<sequence length="203" mass="22528">MKSKRNITRFAYESTGFKGWRVSITRHGEIFTEYFSDKKFGGPRKSLAVAEECLEWLQQRLDNADVTTKIKKAPAGRVIGVTQITTPPTRSGKTTNVWVASWSENGKRMVVKFPESKHGKRAARQKAIDARKDADERLGLNKEVTIKKADVAAIKEEFASKAAPPPSKKKAAKKKTAAKKATKKKTAAKKVAKKKSAKKKTAK</sequence>
<dbReference type="Gene3D" id="1.20.5.2050">
    <property type="match status" value="1"/>
</dbReference>
<dbReference type="EMBL" id="CP066776">
    <property type="protein sequence ID" value="QQL44286.1"/>
    <property type="molecule type" value="Genomic_DNA"/>
</dbReference>
<gene>
    <name evidence="1" type="ORF">G3M56_010335</name>
</gene>
<keyword evidence="2" id="KW-1185">Reference proteome</keyword>
<reference evidence="1 2" key="1">
    <citation type="submission" date="2020-12" db="EMBL/GenBank/DDBJ databases">
        <title>Sulforoseuscoccus oceanibium gen. nov., sp. nov., a representative of the phylum Verrucomicrobia with special cytoplasmic membrane, and proposal of Sulforoseuscoccusaceae fam. nov.</title>
        <authorList>
            <person name="Xi F."/>
        </authorList>
    </citation>
    <scope>NUCLEOTIDE SEQUENCE [LARGE SCALE GENOMIC DNA]</scope>
    <source>
        <strain evidence="1 2">T37</strain>
    </source>
</reference>
<dbReference type="KEGG" id="soa:G3M56_010335"/>
<dbReference type="AlphaFoldDB" id="A0A6B3L9W8"/>
<evidence type="ECO:0000313" key="2">
    <source>
        <dbReference type="Proteomes" id="UP000475117"/>
    </source>
</evidence>
<dbReference type="Proteomes" id="UP000475117">
    <property type="component" value="Chromosome"/>
</dbReference>
<accession>A0A6B3L9W8</accession>
<evidence type="ECO:0000313" key="1">
    <source>
        <dbReference type="EMBL" id="QQL44286.1"/>
    </source>
</evidence>
<proteinExistence type="predicted"/>
<protein>
    <submittedName>
        <fullName evidence="1">AP2 domain-containing protein</fullName>
    </submittedName>
</protein>